<evidence type="ECO:0000313" key="2">
    <source>
        <dbReference type="Proteomes" id="UP001497382"/>
    </source>
</evidence>
<reference evidence="1 2" key="1">
    <citation type="submission" date="2024-04" db="EMBL/GenBank/DDBJ databases">
        <authorList>
            <person name="Rising A."/>
            <person name="Reimegard J."/>
            <person name="Sonavane S."/>
            <person name="Akerstrom W."/>
            <person name="Nylinder S."/>
            <person name="Hedman E."/>
            <person name="Kallberg Y."/>
        </authorList>
    </citation>
    <scope>NUCLEOTIDE SEQUENCE [LARGE SCALE GENOMIC DNA]</scope>
</reference>
<organism evidence="1 2">
    <name type="scientific">Larinioides sclopetarius</name>
    <dbReference type="NCBI Taxonomy" id="280406"/>
    <lineage>
        <taxon>Eukaryota</taxon>
        <taxon>Metazoa</taxon>
        <taxon>Ecdysozoa</taxon>
        <taxon>Arthropoda</taxon>
        <taxon>Chelicerata</taxon>
        <taxon>Arachnida</taxon>
        <taxon>Araneae</taxon>
        <taxon>Araneomorphae</taxon>
        <taxon>Entelegynae</taxon>
        <taxon>Araneoidea</taxon>
        <taxon>Araneidae</taxon>
        <taxon>Larinioides</taxon>
    </lineage>
</organism>
<accession>A0AAV1Z6S6</accession>
<name>A0AAV1Z6S6_9ARAC</name>
<gene>
    <name evidence="1" type="ORF">LARSCL_LOCUS3595</name>
</gene>
<sequence length="72" mass="7894">MATELAIQTHPPVVWATLPGAGRSDIPCLSQHHHPVVIPALKQLAPPLVKRRRGVKGRRLPLSVRPFPQLGE</sequence>
<dbReference type="AlphaFoldDB" id="A0AAV1Z6S6"/>
<proteinExistence type="predicted"/>
<dbReference type="EMBL" id="CAXIEN010000027">
    <property type="protein sequence ID" value="CAL1267310.1"/>
    <property type="molecule type" value="Genomic_DNA"/>
</dbReference>
<evidence type="ECO:0000313" key="1">
    <source>
        <dbReference type="EMBL" id="CAL1267310.1"/>
    </source>
</evidence>
<keyword evidence="2" id="KW-1185">Reference proteome</keyword>
<protein>
    <submittedName>
        <fullName evidence="1">Uncharacterized protein</fullName>
    </submittedName>
</protein>
<dbReference type="Proteomes" id="UP001497382">
    <property type="component" value="Unassembled WGS sequence"/>
</dbReference>
<comment type="caution">
    <text evidence="1">The sequence shown here is derived from an EMBL/GenBank/DDBJ whole genome shotgun (WGS) entry which is preliminary data.</text>
</comment>